<accession>A0A382IM53</accession>
<dbReference type="InterPro" id="IPR011045">
    <property type="entry name" value="N2O_reductase_N"/>
</dbReference>
<gene>
    <name evidence="2" type="ORF">METZ01_LOCUS253540</name>
</gene>
<feature type="region of interest" description="Disordered" evidence="1">
    <location>
        <begin position="1"/>
        <end position="29"/>
    </location>
</feature>
<evidence type="ECO:0000256" key="1">
    <source>
        <dbReference type="SAM" id="MobiDB-lite"/>
    </source>
</evidence>
<organism evidence="2">
    <name type="scientific">marine metagenome</name>
    <dbReference type="NCBI Taxonomy" id="408172"/>
    <lineage>
        <taxon>unclassified sequences</taxon>
        <taxon>metagenomes</taxon>
        <taxon>ecological metagenomes</taxon>
    </lineage>
</organism>
<dbReference type="PANTHER" id="PTHR47197:SF3">
    <property type="entry name" value="DIHYDRO-HEME D1 DEHYDROGENASE"/>
    <property type="match status" value="1"/>
</dbReference>
<dbReference type="PANTHER" id="PTHR47197">
    <property type="entry name" value="PROTEIN NIRF"/>
    <property type="match status" value="1"/>
</dbReference>
<dbReference type="SUPFAM" id="SSF50974">
    <property type="entry name" value="Nitrous oxide reductase, N-terminal domain"/>
    <property type="match status" value="1"/>
</dbReference>
<dbReference type="NCBIfam" id="TIGR02276">
    <property type="entry name" value="beta_rpt_yvtn"/>
    <property type="match status" value="1"/>
</dbReference>
<feature type="compositionally biased region" description="Low complexity" evidence="1">
    <location>
        <begin position="11"/>
        <end position="25"/>
    </location>
</feature>
<name>A0A382IM53_9ZZZZ</name>
<protein>
    <recommendedName>
        <fullName evidence="3">SMP-30/Gluconolactonase/LRE-like region domain-containing protein</fullName>
    </recommendedName>
</protein>
<sequence>MAIFAGACVGDDSTSTSAATDASASGPSTTKYLTLSNTSPHVTVIDAETNLVVDTADIPDFLKWTWNDDNNYFDGQNVWLGLKYPEKDDAVVIAVDVDTLEVTSRLSVGKEAKNIYIGKATKNGTLVVGKQASLEVVTIDTKNGTLLETWTGMPSGKEGGVVCDADVGIGPDGVERFYYPTLAGDSVVSINVDTGETIAETLTPDGAKPVMHTNAPDGNMWVQEIGSNTNAIFDAITLELLARIPAASKPVVGTFSPDGKYAYVGHSGDPIVQVVDTGTFTEVARITTGNTPTKIAVHPNGKTIYAIASKESAVVVIDTSTWKVIERVALAGNPNGMFLWSN</sequence>
<reference evidence="2" key="1">
    <citation type="submission" date="2018-05" db="EMBL/GenBank/DDBJ databases">
        <authorList>
            <person name="Lanie J.A."/>
            <person name="Ng W.-L."/>
            <person name="Kazmierczak K.M."/>
            <person name="Andrzejewski T.M."/>
            <person name="Davidsen T.M."/>
            <person name="Wayne K.J."/>
            <person name="Tettelin H."/>
            <person name="Glass J.I."/>
            <person name="Rusch D."/>
            <person name="Podicherti R."/>
            <person name="Tsui H.-C.T."/>
            <person name="Winkler M.E."/>
        </authorList>
    </citation>
    <scope>NUCLEOTIDE SEQUENCE</scope>
</reference>
<dbReference type="EMBL" id="UINC01068228">
    <property type="protein sequence ID" value="SVC00686.1"/>
    <property type="molecule type" value="Genomic_DNA"/>
</dbReference>
<dbReference type="AlphaFoldDB" id="A0A382IM53"/>
<dbReference type="Gene3D" id="2.130.10.10">
    <property type="entry name" value="YVTN repeat-like/Quinoprotein amine dehydrogenase"/>
    <property type="match status" value="1"/>
</dbReference>
<dbReference type="InterPro" id="IPR015943">
    <property type="entry name" value="WD40/YVTN_repeat-like_dom_sf"/>
</dbReference>
<dbReference type="InterPro" id="IPR011964">
    <property type="entry name" value="YVTN_b-propeller_repeat"/>
</dbReference>
<proteinExistence type="predicted"/>
<evidence type="ECO:0008006" key="3">
    <source>
        <dbReference type="Google" id="ProtNLM"/>
    </source>
</evidence>
<dbReference type="InterPro" id="IPR051200">
    <property type="entry name" value="Host-pathogen_enzymatic-act"/>
</dbReference>
<evidence type="ECO:0000313" key="2">
    <source>
        <dbReference type="EMBL" id="SVC00686.1"/>
    </source>
</evidence>